<dbReference type="EMBL" id="LR797196">
    <property type="protein sequence ID" value="CAB4193363.1"/>
    <property type="molecule type" value="Genomic_DNA"/>
</dbReference>
<dbReference type="EMBL" id="LR796798">
    <property type="protein sequence ID" value="CAB4166981.1"/>
    <property type="molecule type" value="Genomic_DNA"/>
</dbReference>
<organism evidence="3">
    <name type="scientific">uncultured Caudovirales phage</name>
    <dbReference type="NCBI Taxonomy" id="2100421"/>
    <lineage>
        <taxon>Viruses</taxon>
        <taxon>Duplodnaviria</taxon>
        <taxon>Heunggongvirae</taxon>
        <taxon>Uroviricota</taxon>
        <taxon>Caudoviricetes</taxon>
        <taxon>Peduoviridae</taxon>
        <taxon>Maltschvirus</taxon>
        <taxon>Maltschvirus maltsch</taxon>
    </lineage>
</organism>
<accession>A0A6J5QCX9</accession>
<evidence type="ECO:0000313" key="5">
    <source>
        <dbReference type="EMBL" id="CAB4193363.1"/>
    </source>
</evidence>
<dbReference type="EMBL" id="LR797132">
    <property type="protein sequence ID" value="CAB4189122.1"/>
    <property type="molecule type" value="Genomic_DNA"/>
</dbReference>
<dbReference type="EMBL" id="LR798433">
    <property type="protein sequence ID" value="CAB5231414.1"/>
    <property type="molecule type" value="Genomic_DNA"/>
</dbReference>
<evidence type="ECO:0000313" key="2">
    <source>
        <dbReference type="EMBL" id="CAB4174748.1"/>
    </source>
</evidence>
<evidence type="ECO:0000313" key="4">
    <source>
        <dbReference type="EMBL" id="CAB4189122.1"/>
    </source>
</evidence>
<gene>
    <name evidence="3" type="ORF">UFOVP1034_78</name>
    <name evidence="4" type="ORF">UFOVP1177_78</name>
    <name evidence="5" type="ORF">UFOVP1243_65</name>
    <name evidence="6" type="ORF">UFOVP1581_80</name>
    <name evidence="1" type="ORF">UFOVP854_80</name>
    <name evidence="2" type="ORF">UFOVP964_80</name>
</gene>
<evidence type="ECO:0000313" key="3">
    <source>
        <dbReference type="EMBL" id="CAB4179351.1"/>
    </source>
</evidence>
<protein>
    <submittedName>
        <fullName evidence="3">Uncharacterized protein</fullName>
    </submittedName>
</protein>
<sequence length="501" mass="56279">MRVIFSGAEVGSNRTLLEGMKVESMGLNFWTLRKRGLPTTKRWLISEHFDPDTKVFIESGAAQADKAGLSKEELTSLAADYQEFLVDNSERASAFMEFDSRILGKAWVEAQRPSYEYDPKFWVVWHEDYGLPALKAMSQTYKNVVIPNDEIESVTSLAALTRGYQRQFNTTYHALACAKPDNIRQIPFASASTLSWLSPMRRGETIVWDGTQIKRYPKRMKAQARPRYKTVVEKAGLDYSGFSQDNTLEATRVAVWSYLQLESSMDKKTPNFHIIEGGKKGIVSDNSDTPLLSGMVELGGYSSDNSDSEMRKVERPEVVQRDPSEVQNLPVFGYKMKTVVETDDDGKDVLMDIPVIQTQQSSLRQCDTCFVAANCPAFKPQNTCAFNLPIEVKTKDQLKALMTSMIEMQGQRVAFMRFAEEMNGGYADPNVSQEVDRLIKMVKEVNDMASDKEFVQITASRQSAGGVLSAIFGDKAQALRELPDALKESTVTRIIQQSIED</sequence>
<evidence type="ECO:0000313" key="1">
    <source>
        <dbReference type="EMBL" id="CAB4166981.1"/>
    </source>
</evidence>
<reference evidence="3" key="1">
    <citation type="submission" date="2020-05" db="EMBL/GenBank/DDBJ databases">
        <authorList>
            <person name="Chiriac C."/>
            <person name="Salcher M."/>
            <person name="Ghai R."/>
            <person name="Kavagutti S V."/>
        </authorList>
    </citation>
    <scope>NUCLEOTIDE SEQUENCE</scope>
</reference>
<dbReference type="EMBL" id="LR796979">
    <property type="protein sequence ID" value="CAB4179351.1"/>
    <property type="molecule type" value="Genomic_DNA"/>
</dbReference>
<proteinExistence type="predicted"/>
<evidence type="ECO:0000313" key="6">
    <source>
        <dbReference type="EMBL" id="CAB5231414.1"/>
    </source>
</evidence>
<dbReference type="EMBL" id="LR796924">
    <property type="protein sequence ID" value="CAB4174748.1"/>
    <property type="molecule type" value="Genomic_DNA"/>
</dbReference>
<name>A0A6J5QCX9_9CAUD</name>